<dbReference type="AlphaFoldDB" id="A0A392S1X3"/>
<evidence type="ECO:0000313" key="1">
    <source>
        <dbReference type="EMBL" id="MCI42387.1"/>
    </source>
</evidence>
<keyword evidence="2" id="KW-1185">Reference proteome</keyword>
<proteinExistence type="predicted"/>
<evidence type="ECO:0000313" key="2">
    <source>
        <dbReference type="Proteomes" id="UP000265520"/>
    </source>
</evidence>
<sequence>MDTLTALEELYLCCEGELSFCEGVSLPPKLQSIHLHSRGRTTPLVTEWGLQGLTALSRLSIGNNDEIVNTLMKESLLPISLVDLTIRNDKMKAFD</sequence>
<accession>A0A392S1X3</accession>
<dbReference type="EMBL" id="LXQA010303836">
    <property type="protein sequence ID" value="MCI42387.1"/>
    <property type="molecule type" value="Genomic_DNA"/>
</dbReference>
<feature type="non-terminal residue" evidence="1">
    <location>
        <position position="95"/>
    </location>
</feature>
<protein>
    <submittedName>
        <fullName evidence="1">NBS-LRR type disease resistance protein</fullName>
    </submittedName>
</protein>
<comment type="caution">
    <text evidence="1">The sequence shown here is derived from an EMBL/GenBank/DDBJ whole genome shotgun (WGS) entry which is preliminary data.</text>
</comment>
<dbReference type="Proteomes" id="UP000265520">
    <property type="component" value="Unassembled WGS sequence"/>
</dbReference>
<name>A0A392S1X3_9FABA</name>
<reference evidence="1 2" key="1">
    <citation type="journal article" date="2018" name="Front. Plant Sci.">
        <title>Red Clover (Trifolium pratense) and Zigzag Clover (T. medium) - A Picture of Genomic Similarities and Differences.</title>
        <authorList>
            <person name="Dluhosova J."/>
            <person name="Istvanek J."/>
            <person name="Nedelnik J."/>
            <person name="Repkova J."/>
        </authorList>
    </citation>
    <scope>NUCLEOTIDE SEQUENCE [LARGE SCALE GENOMIC DNA]</scope>
    <source>
        <strain evidence="2">cv. 10/8</strain>
        <tissue evidence="1">Leaf</tissue>
    </source>
</reference>
<organism evidence="1 2">
    <name type="scientific">Trifolium medium</name>
    <dbReference type="NCBI Taxonomy" id="97028"/>
    <lineage>
        <taxon>Eukaryota</taxon>
        <taxon>Viridiplantae</taxon>
        <taxon>Streptophyta</taxon>
        <taxon>Embryophyta</taxon>
        <taxon>Tracheophyta</taxon>
        <taxon>Spermatophyta</taxon>
        <taxon>Magnoliopsida</taxon>
        <taxon>eudicotyledons</taxon>
        <taxon>Gunneridae</taxon>
        <taxon>Pentapetalae</taxon>
        <taxon>rosids</taxon>
        <taxon>fabids</taxon>
        <taxon>Fabales</taxon>
        <taxon>Fabaceae</taxon>
        <taxon>Papilionoideae</taxon>
        <taxon>50 kb inversion clade</taxon>
        <taxon>NPAAA clade</taxon>
        <taxon>Hologalegina</taxon>
        <taxon>IRL clade</taxon>
        <taxon>Trifolieae</taxon>
        <taxon>Trifolium</taxon>
    </lineage>
</organism>